<dbReference type="Gene3D" id="2.30.130.30">
    <property type="entry name" value="Hypothetical protein"/>
    <property type="match status" value="1"/>
</dbReference>
<evidence type="ECO:0000313" key="2">
    <source>
        <dbReference type="EMBL" id="HIX94199.1"/>
    </source>
</evidence>
<evidence type="ECO:0000259" key="1">
    <source>
        <dbReference type="Pfam" id="PF04266"/>
    </source>
</evidence>
<name>A0A9D1XZD3_9FIRM</name>
<proteinExistence type="predicted"/>
<evidence type="ECO:0000313" key="3">
    <source>
        <dbReference type="Proteomes" id="UP000886751"/>
    </source>
</evidence>
<dbReference type="Pfam" id="PF04266">
    <property type="entry name" value="ASCH"/>
    <property type="match status" value="1"/>
</dbReference>
<dbReference type="SUPFAM" id="SSF88697">
    <property type="entry name" value="PUA domain-like"/>
    <property type="match status" value="1"/>
</dbReference>
<dbReference type="Proteomes" id="UP000886751">
    <property type="component" value="Unassembled WGS sequence"/>
</dbReference>
<dbReference type="InterPro" id="IPR007374">
    <property type="entry name" value="ASCH_domain"/>
</dbReference>
<dbReference type="EMBL" id="DXEI01000032">
    <property type="protein sequence ID" value="HIX94199.1"/>
    <property type="molecule type" value="Genomic_DNA"/>
</dbReference>
<reference evidence="2" key="1">
    <citation type="journal article" date="2021" name="PeerJ">
        <title>Extensive microbial diversity within the chicken gut microbiome revealed by metagenomics and culture.</title>
        <authorList>
            <person name="Gilroy R."/>
            <person name="Ravi A."/>
            <person name="Getino M."/>
            <person name="Pursley I."/>
            <person name="Horton D.L."/>
            <person name="Alikhan N.F."/>
            <person name="Baker D."/>
            <person name="Gharbi K."/>
            <person name="Hall N."/>
            <person name="Watson M."/>
            <person name="Adriaenssens E.M."/>
            <person name="Foster-Nyarko E."/>
            <person name="Jarju S."/>
            <person name="Secka A."/>
            <person name="Antonio M."/>
            <person name="Oren A."/>
            <person name="Chaudhuri R.R."/>
            <person name="La Ragione R."/>
            <person name="Hildebrand F."/>
            <person name="Pallen M.J."/>
        </authorList>
    </citation>
    <scope>NUCLEOTIDE SEQUENCE</scope>
    <source>
        <strain evidence="2">ChiHecec2B26-7398</strain>
    </source>
</reference>
<gene>
    <name evidence="2" type="ORF">H9846_01940</name>
</gene>
<sequence length="145" mass="15622">MTYLLLSLRRPYTALMLAGKKTLEIRKTAPKAAKTATPDLRVLLYETRSAGGCGMVLGMVRCRAVHPVRGMDLQEVCARACLTSAELYQYAAATGRSTAALLAWEVAEPVTFPQPLPLTAFGIGCAPQSWRTLDPAAVNAALEKK</sequence>
<dbReference type="AlphaFoldDB" id="A0A9D1XZD3"/>
<comment type="caution">
    <text evidence="2">The sequence shown here is derived from an EMBL/GenBank/DDBJ whole genome shotgun (WGS) entry which is preliminary data.</text>
</comment>
<accession>A0A9D1XZD3</accession>
<protein>
    <submittedName>
        <fullName evidence="2">ASCH domain-containing protein</fullName>
    </submittedName>
</protein>
<dbReference type="InterPro" id="IPR015947">
    <property type="entry name" value="PUA-like_sf"/>
</dbReference>
<organism evidence="2 3">
    <name type="scientific">Candidatus Gemmiger excrementipullorum</name>
    <dbReference type="NCBI Taxonomy" id="2838610"/>
    <lineage>
        <taxon>Bacteria</taxon>
        <taxon>Bacillati</taxon>
        <taxon>Bacillota</taxon>
        <taxon>Clostridia</taxon>
        <taxon>Eubacteriales</taxon>
        <taxon>Gemmiger</taxon>
    </lineage>
</organism>
<feature type="domain" description="ASCH" evidence="1">
    <location>
        <begin position="6"/>
        <end position="79"/>
    </location>
</feature>
<reference evidence="2" key="2">
    <citation type="submission" date="2021-04" db="EMBL/GenBank/DDBJ databases">
        <authorList>
            <person name="Gilroy R."/>
        </authorList>
    </citation>
    <scope>NUCLEOTIDE SEQUENCE</scope>
    <source>
        <strain evidence="2">ChiHecec2B26-7398</strain>
    </source>
</reference>